<dbReference type="SUPFAM" id="SSF51338">
    <property type="entry name" value="Composite domain of metallo-dependent hydrolases"/>
    <property type="match status" value="1"/>
</dbReference>
<dbReference type="InterPro" id="IPR032466">
    <property type="entry name" value="Metal_Hydrolase"/>
</dbReference>
<name>A0A914CB54_9BILA</name>
<dbReference type="AlphaFoldDB" id="A0A914CB54"/>
<evidence type="ECO:0000313" key="3">
    <source>
        <dbReference type="WBParaSite" id="ACRNAN_Path_660.g2481.t1"/>
    </source>
</evidence>
<accession>A0A914CB54</accession>
<keyword evidence="1" id="KW-0378">Hydrolase</keyword>
<proteinExistence type="predicted"/>
<reference evidence="3" key="1">
    <citation type="submission" date="2022-11" db="UniProtKB">
        <authorList>
            <consortium name="WormBaseParasite"/>
        </authorList>
    </citation>
    <scope>IDENTIFICATION</scope>
</reference>
<dbReference type="Proteomes" id="UP000887540">
    <property type="component" value="Unplaced"/>
</dbReference>
<dbReference type="WBParaSite" id="ACRNAN_Path_660.g2481.t1">
    <property type="protein sequence ID" value="ACRNAN_Path_660.g2481.t1"/>
    <property type="gene ID" value="ACRNAN_Path_660.g2481"/>
</dbReference>
<keyword evidence="2" id="KW-1185">Reference proteome</keyword>
<dbReference type="GO" id="GO:0006046">
    <property type="term" value="P:N-acetylglucosamine catabolic process"/>
    <property type="evidence" value="ECO:0007669"/>
    <property type="project" value="TreeGrafter"/>
</dbReference>
<evidence type="ECO:0000256" key="1">
    <source>
        <dbReference type="ARBA" id="ARBA00022801"/>
    </source>
</evidence>
<dbReference type="PANTHER" id="PTHR11113">
    <property type="entry name" value="N-ACETYLGLUCOSAMINE-6-PHOSPHATE DEACETYLASE"/>
    <property type="match status" value="1"/>
</dbReference>
<sequence length="148" mass="16778">MRVLYSDPVLLSEKKKDKLLQFINCKTPRNDQLSDEDVWVINGKIVDPEKVFYDMRRVADIQVDCQGLILSPGFIDIQLNGGFGYDFTSSTPDTIENDLHQVAKRVLQFGVTAFCPTVISSEHDVYHKLLPHIKRKRGNKDGAGILET</sequence>
<dbReference type="PANTHER" id="PTHR11113:SF14">
    <property type="entry name" value="N-ACETYLGLUCOSAMINE-6-PHOSPHATE DEACETYLASE"/>
    <property type="match status" value="1"/>
</dbReference>
<dbReference type="InterPro" id="IPR011059">
    <property type="entry name" value="Metal-dep_hydrolase_composite"/>
</dbReference>
<evidence type="ECO:0000313" key="2">
    <source>
        <dbReference type="Proteomes" id="UP000887540"/>
    </source>
</evidence>
<protein>
    <submittedName>
        <fullName evidence="3">N-acetylglucosamine-6-phosphate deacetylase</fullName>
    </submittedName>
</protein>
<dbReference type="Gene3D" id="3.20.20.140">
    <property type="entry name" value="Metal-dependent hydrolases"/>
    <property type="match status" value="1"/>
</dbReference>
<dbReference type="GO" id="GO:0008448">
    <property type="term" value="F:N-acetylglucosamine-6-phosphate deacetylase activity"/>
    <property type="evidence" value="ECO:0007669"/>
    <property type="project" value="TreeGrafter"/>
</dbReference>
<dbReference type="Gene3D" id="2.30.40.10">
    <property type="entry name" value="Urease, subunit C, domain 1"/>
    <property type="match status" value="1"/>
</dbReference>
<organism evidence="2 3">
    <name type="scientific">Acrobeloides nanus</name>
    <dbReference type="NCBI Taxonomy" id="290746"/>
    <lineage>
        <taxon>Eukaryota</taxon>
        <taxon>Metazoa</taxon>
        <taxon>Ecdysozoa</taxon>
        <taxon>Nematoda</taxon>
        <taxon>Chromadorea</taxon>
        <taxon>Rhabditida</taxon>
        <taxon>Tylenchina</taxon>
        <taxon>Cephalobomorpha</taxon>
        <taxon>Cephaloboidea</taxon>
        <taxon>Cephalobidae</taxon>
        <taxon>Acrobeloides</taxon>
    </lineage>
</organism>
<dbReference type="SUPFAM" id="SSF51556">
    <property type="entry name" value="Metallo-dependent hydrolases"/>
    <property type="match status" value="1"/>
</dbReference>